<dbReference type="AlphaFoldDB" id="A0A8X6T2G2"/>
<name>A0A8X6T2G2_TRICX</name>
<evidence type="ECO:0000313" key="2">
    <source>
        <dbReference type="EMBL" id="GFY21765.1"/>
    </source>
</evidence>
<evidence type="ECO:0000256" key="1">
    <source>
        <dbReference type="SAM" id="MobiDB-lite"/>
    </source>
</evidence>
<gene>
    <name evidence="2" type="ORF">TNCV_1169091</name>
</gene>
<feature type="region of interest" description="Disordered" evidence="1">
    <location>
        <begin position="16"/>
        <end position="52"/>
    </location>
</feature>
<comment type="caution">
    <text evidence="2">The sequence shown here is derived from an EMBL/GenBank/DDBJ whole genome shotgun (WGS) entry which is preliminary data.</text>
</comment>
<accession>A0A8X6T2G2</accession>
<organism evidence="2 3">
    <name type="scientific">Trichonephila clavipes</name>
    <name type="common">Golden silk orbweaver</name>
    <name type="synonym">Nephila clavipes</name>
    <dbReference type="NCBI Taxonomy" id="2585209"/>
    <lineage>
        <taxon>Eukaryota</taxon>
        <taxon>Metazoa</taxon>
        <taxon>Ecdysozoa</taxon>
        <taxon>Arthropoda</taxon>
        <taxon>Chelicerata</taxon>
        <taxon>Arachnida</taxon>
        <taxon>Araneae</taxon>
        <taxon>Araneomorphae</taxon>
        <taxon>Entelegynae</taxon>
        <taxon>Araneoidea</taxon>
        <taxon>Nephilidae</taxon>
        <taxon>Trichonephila</taxon>
    </lineage>
</organism>
<feature type="compositionally biased region" description="Polar residues" evidence="1">
    <location>
        <begin position="37"/>
        <end position="52"/>
    </location>
</feature>
<reference evidence="2" key="1">
    <citation type="submission" date="2020-08" db="EMBL/GenBank/DDBJ databases">
        <title>Multicomponent nature underlies the extraordinary mechanical properties of spider dragline silk.</title>
        <authorList>
            <person name="Kono N."/>
            <person name="Nakamura H."/>
            <person name="Mori M."/>
            <person name="Yoshida Y."/>
            <person name="Ohtoshi R."/>
            <person name="Malay A.D."/>
            <person name="Moran D.A.P."/>
            <person name="Tomita M."/>
            <person name="Numata K."/>
            <person name="Arakawa K."/>
        </authorList>
    </citation>
    <scope>NUCLEOTIDE SEQUENCE</scope>
</reference>
<proteinExistence type="predicted"/>
<sequence>MMWFVAKSPRVAEQYDVNSQSINQPFSSAPNFDGENPDSSWGPPTSIPPSNLTRGLTAPRLFRVPPCHKGIIYL</sequence>
<evidence type="ECO:0000313" key="3">
    <source>
        <dbReference type="Proteomes" id="UP000887159"/>
    </source>
</evidence>
<feature type="compositionally biased region" description="Polar residues" evidence="1">
    <location>
        <begin position="16"/>
        <end position="30"/>
    </location>
</feature>
<protein>
    <submittedName>
        <fullName evidence="2">Uncharacterized protein</fullName>
    </submittedName>
</protein>
<dbReference type="Proteomes" id="UP000887159">
    <property type="component" value="Unassembled WGS sequence"/>
</dbReference>
<keyword evidence="3" id="KW-1185">Reference proteome</keyword>
<dbReference type="EMBL" id="BMAU01021358">
    <property type="protein sequence ID" value="GFY21765.1"/>
    <property type="molecule type" value="Genomic_DNA"/>
</dbReference>